<proteinExistence type="predicted"/>
<dbReference type="OrthoDB" id="3051522at2759"/>
<organism evidence="2 3">
    <name type="scientific">Athelia psychrophila</name>
    <dbReference type="NCBI Taxonomy" id="1759441"/>
    <lineage>
        <taxon>Eukaryota</taxon>
        <taxon>Fungi</taxon>
        <taxon>Dikarya</taxon>
        <taxon>Basidiomycota</taxon>
        <taxon>Agaricomycotina</taxon>
        <taxon>Agaricomycetes</taxon>
        <taxon>Agaricomycetidae</taxon>
        <taxon>Atheliales</taxon>
        <taxon>Atheliaceae</taxon>
        <taxon>Athelia</taxon>
    </lineage>
</organism>
<feature type="region of interest" description="Disordered" evidence="1">
    <location>
        <begin position="104"/>
        <end position="144"/>
    </location>
</feature>
<evidence type="ECO:0000256" key="1">
    <source>
        <dbReference type="SAM" id="MobiDB-lite"/>
    </source>
</evidence>
<gene>
    <name evidence="2" type="ORF">FIBSPDRAFT_886074</name>
</gene>
<sequence>MELDRKAHEFPLREDATKTAISQAPKTIEGMRPGEAVTLCVMSHAREVVLLYMHRSFFAQAPVEYPTNPLTSPYGPSFLAPFRAGTATLRTIRGTSTCAPRYVDARLQRSGGARDRRHKGPGKSASKQRDEGAETAVSVLKGGGSRSTTAKALPVVMTLAGKAQAALKAEGMKAFVSPQSRQGRIFHSHFPRAMEKCKLNAEDPEDALANWPRV</sequence>
<keyword evidence="3" id="KW-1185">Reference proteome</keyword>
<dbReference type="EMBL" id="KV417506">
    <property type="protein sequence ID" value="KZP27838.1"/>
    <property type="molecule type" value="Genomic_DNA"/>
</dbReference>
<reference evidence="2 3" key="1">
    <citation type="journal article" date="2016" name="Mol. Biol. Evol.">
        <title>Comparative Genomics of Early-Diverging Mushroom-Forming Fungi Provides Insights into the Origins of Lignocellulose Decay Capabilities.</title>
        <authorList>
            <person name="Nagy L.G."/>
            <person name="Riley R."/>
            <person name="Tritt A."/>
            <person name="Adam C."/>
            <person name="Daum C."/>
            <person name="Floudas D."/>
            <person name="Sun H."/>
            <person name="Yadav J.S."/>
            <person name="Pangilinan J."/>
            <person name="Larsson K.H."/>
            <person name="Matsuura K."/>
            <person name="Barry K."/>
            <person name="Labutti K."/>
            <person name="Kuo R."/>
            <person name="Ohm R.A."/>
            <person name="Bhattacharya S.S."/>
            <person name="Shirouzu T."/>
            <person name="Yoshinaga Y."/>
            <person name="Martin F.M."/>
            <person name="Grigoriev I.V."/>
            <person name="Hibbett D.S."/>
        </authorList>
    </citation>
    <scope>NUCLEOTIDE SEQUENCE [LARGE SCALE GENOMIC DNA]</scope>
    <source>
        <strain evidence="2 3">CBS 109695</strain>
    </source>
</reference>
<dbReference type="AlphaFoldDB" id="A0A166R2T8"/>
<name>A0A166R2T8_9AGAM</name>
<dbReference type="Proteomes" id="UP000076532">
    <property type="component" value="Unassembled WGS sequence"/>
</dbReference>
<evidence type="ECO:0000313" key="3">
    <source>
        <dbReference type="Proteomes" id="UP000076532"/>
    </source>
</evidence>
<accession>A0A166R2T8</accession>
<evidence type="ECO:0000313" key="2">
    <source>
        <dbReference type="EMBL" id="KZP27838.1"/>
    </source>
</evidence>
<protein>
    <submittedName>
        <fullName evidence="2">Uncharacterized protein</fullName>
    </submittedName>
</protein>